<dbReference type="AlphaFoldDB" id="I3D4Z8"/>
<evidence type="ECO:0000256" key="4">
    <source>
        <dbReference type="ARBA" id="ARBA00023002"/>
    </source>
</evidence>
<evidence type="ECO:0000256" key="6">
    <source>
        <dbReference type="ARBA" id="ARBA00023014"/>
    </source>
</evidence>
<dbReference type="GO" id="GO:0051536">
    <property type="term" value="F:iron-sulfur cluster binding"/>
    <property type="evidence" value="ECO:0007669"/>
    <property type="project" value="UniProtKB-KW"/>
</dbReference>
<evidence type="ECO:0000256" key="2">
    <source>
        <dbReference type="ARBA" id="ARBA00022490"/>
    </source>
</evidence>
<comment type="cofactor">
    <cofactor evidence="1">
        <name>[4Fe-4S] cluster</name>
        <dbReference type="ChEBI" id="CHEBI:49883"/>
    </cofactor>
</comment>
<evidence type="ECO:0000256" key="13">
    <source>
        <dbReference type="ARBA" id="ARBA00048441"/>
    </source>
</evidence>
<dbReference type="NCBIfam" id="NF002537">
    <property type="entry name" value="PRK02090.1"/>
    <property type="match status" value="1"/>
</dbReference>
<dbReference type="InterPro" id="IPR004511">
    <property type="entry name" value="PAPS/APS_Rdtase"/>
</dbReference>
<dbReference type="Gene3D" id="3.40.50.620">
    <property type="entry name" value="HUPs"/>
    <property type="match status" value="1"/>
</dbReference>
<evidence type="ECO:0000256" key="3">
    <source>
        <dbReference type="ARBA" id="ARBA00022723"/>
    </source>
</evidence>
<organism evidence="15 16">
    <name type="scientific">Candidatus Nitrosopumilus salarius BD31</name>
    <dbReference type="NCBI Taxonomy" id="859350"/>
    <lineage>
        <taxon>Archaea</taxon>
        <taxon>Nitrososphaerota</taxon>
        <taxon>Nitrososphaeria</taxon>
        <taxon>Nitrosopumilales</taxon>
        <taxon>Nitrosopumilaceae</taxon>
        <taxon>Nitrosopumilus</taxon>
    </lineage>
</organism>
<comment type="catalytic activity">
    <reaction evidence="13">
        <text>[thioredoxin]-disulfide + sulfite + AMP + 2 H(+) = adenosine 5'-phosphosulfate + [thioredoxin]-dithiol</text>
        <dbReference type="Rhea" id="RHEA:21976"/>
        <dbReference type="Rhea" id="RHEA-COMP:10698"/>
        <dbReference type="Rhea" id="RHEA-COMP:10700"/>
        <dbReference type="ChEBI" id="CHEBI:15378"/>
        <dbReference type="ChEBI" id="CHEBI:17359"/>
        <dbReference type="ChEBI" id="CHEBI:29950"/>
        <dbReference type="ChEBI" id="CHEBI:50058"/>
        <dbReference type="ChEBI" id="CHEBI:58243"/>
        <dbReference type="ChEBI" id="CHEBI:456215"/>
        <dbReference type="EC" id="1.8.4.10"/>
    </reaction>
</comment>
<name>I3D4Z8_9ARCH</name>
<evidence type="ECO:0000313" key="16">
    <source>
        <dbReference type="Proteomes" id="UP000003423"/>
    </source>
</evidence>
<evidence type="ECO:0000256" key="5">
    <source>
        <dbReference type="ARBA" id="ARBA00023004"/>
    </source>
</evidence>
<feature type="domain" description="Phosphoadenosine phosphosulphate reductase" evidence="14">
    <location>
        <begin position="69"/>
        <end position="243"/>
    </location>
</feature>
<dbReference type="GO" id="GO:0019344">
    <property type="term" value="P:cysteine biosynthetic process"/>
    <property type="evidence" value="ECO:0007669"/>
    <property type="project" value="InterPro"/>
</dbReference>
<evidence type="ECO:0000256" key="8">
    <source>
        <dbReference type="ARBA" id="ARBA00024327"/>
    </source>
</evidence>
<gene>
    <name evidence="15" type="ORF">BD31_I0235</name>
</gene>
<keyword evidence="3" id="KW-0479">Metal-binding</keyword>
<comment type="caution">
    <text evidence="15">The sequence shown here is derived from an EMBL/GenBank/DDBJ whole genome shotgun (WGS) entry which is preliminary data.</text>
</comment>
<dbReference type="GO" id="GO:0043866">
    <property type="term" value="F:adenylyl-sulfate reductase (thioredoxin) activity"/>
    <property type="evidence" value="ECO:0007669"/>
    <property type="project" value="UniProtKB-EC"/>
</dbReference>
<comment type="pathway">
    <text evidence="8">Sulfur metabolism; hydrogen sulfide biosynthesis; sulfite from sulfate.</text>
</comment>
<dbReference type="InterPro" id="IPR011798">
    <property type="entry name" value="APS_reductase"/>
</dbReference>
<evidence type="ECO:0000256" key="9">
    <source>
        <dbReference type="ARBA" id="ARBA00024386"/>
    </source>
</evidence>
<evidence type="ECO:0000256" key="1">
    <source>
        <dbReference type="ARBA" id="ARBA00001966"/>
    </source>
</evidence>
<dbReference type="Proteomes" id="UP000003423">
    <property type="component" value="Unassembled WGS sequence"/>
</dbReference>
<accession>I3D4Z8</accession>
<proteinExistence type="inferred from homology"/>
<dbReference type="EMBL" id="AEXL02000023">
    <property type="protein sequence ID" value="EIJ66791.1"/>
    <property type="molecule type" value="Genomic_DNA"/>
</dbReference>
<keyword evidence="2" id="KW-0963">Cytoplasm</keyword>
<dbReference type="GO" id="GO:0046872">
    <property type="term" value="F:metal ion binding"/>
    <property type="evidence" value="ECO:0007669"/>
    <property type="project" value="UniProtKB-KW"/>
</dbReference>
<dbReference type="Pfam" id="PF01507">
    <property type="entry name" value="PAPS_reduct"/>
    <property type="match status" value="1"/>
</dbReference>
<dbReference type="GO" id="GO:0019379">
    <property type="term" value="P:sulfate assimilation, phosphoadenylyl sulfate reduction by phosphoadenylyl-sulfate reductase (thioredoxin)"/>
    <property type="evidence" value="ECO:0007669"/>
    <property type="project" value="InterPro"/>
</dbReference>
<dbReference type="PANTHER" id="PTHR46482:SF9">
    <property type="entry name" value="5'-ADENYLYLSULFATE REDUCTASE 1, CHLOROPLASTIC"/>
    <property type="match status" value="1"/>
</dbReference>
<evidence type="ECO:0000256" key="12">
    <source>
        <dbReference type="ARBA" id="ARBA00032041"/>
    </source>
</evidence>
<dbReference type="PANTHER" id="PTHR46482">
    <property type="entry name" value="5'-ADENYLYLSULFATE REDUCTASE 3, CHLOROPLASTIC"/>
    <property type="match status" value="1"/>
</dbReference>
<evidence type="ECO:0000259" key="14">
    <source>
        <dbReference type="Pfam" id="PF01507"/>
    </source>
</evidence>
<dbReference type="GO" id="GO:0004604">
    <property type="term" value="F:phosphoadenylyl-sulfate reductase (thioredoxin) activity"/>
    <property type="evidence" value="ECO:0007669"/>
    <property type="project" value="InterPro"/>
</dbReference>
<evidence type="ECO:0000256" key="10">
    <source>
        <dbReference type="ARBA" id="ARBA00029514"/>
    </source>
</evidence>
<sequence>MIFPSYFLLSNPLVYNLGLNFAGNQYKTNIATDFMPKFTQEQVDDLNLKIKTTQEVLEWTSENLHPKVAKASSFGAEDAVVMDIMLKINPKFRFFTLDTGRLPQETYDIIDIVRKKYNISIEVLFPNSKEVEDMVNQKGMNLFYDSVENRKLCCEIRKVHPMNQMLSTLDGWITGLRRDQTKNRENVKIFQLDHAHGGILKINPIIDWTWDQIQEYIKKNNLPYNSLLDKGYPSIGCEPCTRAIKPGEDIRAGRWWWEQGGNKECGLHIEP</sequence>
<dbReference type="NCBIfam" id="TIGR02055">
    <property type="entry name" value="APS_reductase"/>
    <property type="match status" value="1"/>
</dbReference>
<evidence type="ECO:0000256" key="11">
    <source>
        <dbReference type="ARBA" id="ARBA00030894"/>
    </source>
</evidence>
<reference evidence="15 16" key="1">
    <citation type="journal article" date="2012" name="J. Bacteriol.">
        <title>Genome sequence of "Candidatus Nitrosopumilus salaria" BD31, an ammonia-oxidizing archaeon from the San Francisco Bay estuary.</title>
        <authorList>
            <person name="Mosier A.C."/>
            <person name="Allen E.E."/>
            <person name="Kim M."/>
            <person name="Ferriera S."/>
            <person name="Francis C.A."/>
        </authorList>
    </citation>
    <scope>NUCLEOTIDE SEQUENCE [LARGE SCALE GENOMIC DNA]</scope>
    <source>
        <strain evidence="15 16">BD31</strain>
    </source>
</reference>
<dbReference type="NCBIfam" id="TIGR00434">
    <property type="entry name" value="cysH"/>
    <property type="match status" value="1"/>
</dbReference>
<dbReference type="PIRSF" id="PIRSF000857">
    <property type="entry name" value="PAPS_reductase"/>
    <property type="match status" value="1"/>
</dbReference>
<protein>
    <recommendedName>
        <fullName evidence="10">Adenosine 5'-phosphosulfate reductase</fullName>
        <ecNumber evidence="9">1.8.4.10</ecNumber>
    </recommendedName>
    <alternativeName>
        <fullName evidence="12">5'-adenylylsulfate reductase</fullName>
    </alternativeName>
    <alternativeName>
        <fullName evidence="11">Thioredoxin-dependent 5'-adenylylsulfate reductase</fullName>
    </alternativeName>
</protein>
<dbReference type="PATRIC" id="fig|859350.6.peg.186"/>
<evidence type="ECO:0000256" key="7">
    <source>
        <dbReference type="ARBA" id="ARBA00024298"/>
    </source>
</evidence>
<dbReference type="CDD" id="cd23945">
    <property type="entry name" value="PAPS_reductase"/>
    <property type="match status" value="1"/>
</dbReference>
<dbReference type="SUPFAM" id="SSF52402">
    <property type="entry name" value="Adenine nucleotide alpha hydrolases-like"/>
    <property type="match status" value="1"/>
</dbReference>
<keyword evidence="5" id="KW-0408">Iron</keyword>
<dbReference type="InterPro" id="IPR002500">
    <property type="entry name" value="PAPS_reduct_dom"/>
</dbReference>
<keyword evidence="6" id="KW-0411">Iron-sulfur</keyword>
<evidence type="ECO:0000313" key="15">
    <source>
        <dbReference type="EMBL" id="EIJ66791.1"/>
    </source>
</evidence>
<comment type="function">
    <text evidence="7">Catalyzes the formation of sulfite from adenosine 5'-phosphosulfate (APS) using thioredoxin as an electron donor.</text>
</comment>
<dbReference type="HAMAP" id="MF_00063">
    <property type="entry name" value="CysH"/>
    <property type="match status" value="1"/>
</dbReference>
<keyword evidence="4 15" id="KW-0560">Oxidoreductase</keyword>
<dbReference type="InterPro" id="IPR014729">
    <property type="entry name" value="Rossmann-like_a/b/a_fold"/>
</dbReference>
<dbReference type="EC" id="1.8.4.10" evidence="9"/>
<keyword evidence="16" id="KW-1185">Reference proteome</keyword>